<sequence>MKVDQPEITKIEEKEESIDIEKAEKSSDMKNKVSEHETNIGWEEECMDYEQPFDLLNVHNKSVYESLIEKMSSCSLDFNVRIEKGNPNNLKILCMIGREFIANAYINLDSPMNVMILAYYKIVRSQGYEYRGLNFVRIRIDMHLFVENMSYVMDFTILENVKANIDPSSSQVVLSKPFVETTKLILDNKKGLITFTDEIREVTFNTPYQDSEIHDLTSE</sequence>
<dbReference type="GO" id="GO:0030246">
    <property type="term" value="F:carbohydrate binding"/>
    <property type="evidence" value="ECO:0007669"/>
    <property type="project" value="UniProtKB-KW"/>
</dbReference>
<evidence type="ECO:0000313" key="2">
    <source>
        <dbReference type="EMBL" id="GEU85333.1"/>
    </source>
</evidence>
<protein>
    <submittedName>
        <fullName evidence="2">Protein kinase-like domain, concanavalin A-like lectin/glucanase domain protein</fullName>
    </submittedName>
</protein>
<evidence type="ECO:0000256" key="1">
    <source>
        <dbReference type="SAM" id="MobiDB-lite"/>
    </source>
</evidence>
<keyword evidence="2" id="KW-0418">Kinase</keyword>
<name>A0A6L2NGK0_TANCI</name>
<proteinExistence type="predicted"/>
<keyword evidence="2" id="KW-0808">Transferase</keyword>
<keyword evidence="2" id="KW-0430">Lectin</keyword>
<dbReference type="EMBL" id="BKCJ010009088">
    <property type="protein sequence ID" value="GEU85333.1"/>
    <property type="molecule type" value="Genomic_DNA"/>
</dbReference>
<reference evidence="2" key="1">
    <citation type="journal article" date="2019" name="Sci. Rep.">
        <title>Draft genome of Tanacetum cinerariifolium, the natural source of mosquito coil.</title>
        <authorList>
            <person name="Yamashiro T."/>
            <person name="Shiraishi A."/>
            <person name="Satake H."/>
            <person name="Nakayama K."/>
        </authorList>
    </citation>
    <scope>NUCLEOTIDE SEQUENCE</scope>
</reference>
<feature type="region of interest" description="Disordered" evidence="1">
    <location>
        <begin position="1"/>
        <end position="33"/>
    </location>
</feature>
<dbReference type="GO" id="GO:0016301">
    <property type="term" value="F:kinase activity"/>
    <property type="evidence" value="ECO:0007669"/>
    <property type="project" value="UniProtKB-KW"/>
</dbReference>
<dbReference type="AlphaFoldDB" id="A0A6L2NGK0"/>
<comment type="caution">
    <text evidence="2">The sequence shown here is derived from an EMBL/GenBank/DDBJ whole genome shotgun (WGS) entry which is preliminary data.</text>
</comment>
<organism evidence="2">
    <name type="scientific">Tanacetum cinerariifolium</name>
    <name type="common">Dalmatian daisy</name>
    <name type="synonym">Chrysanthemum cinerariifolium</name>
    <dbReference type="NCBI Taxonomy" id="118510"/>
    <lineage>
        <taxon>Eukaryota</taxon>
        <taxon>Viridiplantae</taxon>
        <taxon>Streptophyta</taxon>
        <taxon>Embryophyta</taxon>
        <taxon>Tracheophyta</taxon>
        <taxon>Spermatophyta</taxon>
        <taxon>Magnoliopsida</taxon>
        <taxon>eudicotyledons</taxon>
        <taxon>Gunneridae</taxon>
        <taxon>Pentapetalae</taxon>
        <taxon>asterids</taxon>
        <taxon>campanulids</taxon>
        <taxon>Asterales</taxon>
        <taxon>Asteraceae</taxon>
        <taxon>Asteroideae</taxon>
        <taxon>Anthemideae</taxon>
        <taxon>Anthemidinae</taxon>
        <taxon>Tanacetum</taxon>
    </lineage>
</organism>
<accession>A0A6L2NGK0</accession>
<gene>
    <name evidence="2" type="ORF">Tci_057311</name>
</gene>